<dbReference type="Pfam" id="PF01824">
    <property type="entry name" value="MatK_N"/>
    <property type="match status" value="1"/>
</dbReference>
<keyword evidence="5 6" id="KW-0694">RNA-binding</keyword>
<evidence type="ECO:0000256" key="1">
    <source>
        <dbReference type="ARBA" id="ARBA00006621"/>
    </source>
</evidence>
<keyword evidence="9" id="KW-0150">Chloroplast</keyword>
<comment type="subcellular location">
    <subcellularLocation>
        <location evidence="6">Plastid</location>
        <location evidence="6">Chloroplast</location>
    </subcellularLocation>
</comment>
<dbReference type="HAMAP" id="MF_01390">
    <property type="entry name" value="MatK"/>
    <property type="match status" value="1"/>
</dbReference>
<evidence type="ECO:0000256" key="2">
    <source>
        <dbReference type="ARBA" id="ARBA00022640"/>
    </source>
</evidence>
<name>B3TIE4_BELMO</name>
<reference evidence="10" key="3">
    <citation type="submission" date="2011-12" db="EMBL/GenBank/DDBJ databases">
        <title>A time-calibrated phylogeny of the woody Australian genus Hakea (Proteaceae) supports multiple origins of insect-pollination among bird-pollinated ancestors.</title>
        <authorList>
            <person name="Mast A.R."/>
            <person name="Milton E.F."/>
            <person name="Jones E.H."/>
            <person name="Barker R.M."/>
            <person name="Barker W.R."/>
            <person name="Weston P.H."/>
        </authorList>
    </citation>
    <scope>NUCLEOTIDE SEQUENCE</scope>
    <source>
        <strain evidence="10">BelmonGJs</strain>
    </source>
</reference>
<evidence type="ECO:0000256" key="5">
    <source>
        <dbReference type="ARBA" id="ARBA00022884"/>
    </source>
</evidence>
<keyword evidence="2 9" id="KW-0934">Plastid</keyword>
<evidence type="ECO:0000256" key="3">
    <source>
        <dbReference type="ARBA" id="ARBA00022664"/>
    </source>
</evidence>
<proteinExistence type="inferred from homology"/>
<accession>B3TIE4</accession>
<dbReference type="AlphaFoldDB" id="B3TIE4"/>
<dbReference type="GO" id="GO:0003723">
    <property type="term" value="F:RNA binding"/>
    <property type="evidence" value="ECO:0007669"/>
    <property type="project" value="UniProtKB-KW"/>
</dbReference>
<sequence length="511" mass="60683">MEKLQEYLEIDRSRQQNFLYPLFFQEYFYTLAHDHGLNRSILYESAENLGYDNKSSSLIVKRFINRMYQQNHLIILANSNSSNQNKFLGHNQNLGLKMISEGFAVNVEIPFSLRLVSSLEGKELVKSRNLRSIHSIFSFLEDKLSHLNYVSDILIPHPIHPEILVQALRIWVQDTPSLHLLRFFLYEYHNWNSLITPKKSIYIFSKESQRLFLFLYNFHVYEYESMFVFLRKQSSHLRSTSFRALLERTHFYGKIEHLLVIVLFRNNFQSTVCLVKEPFVHYVRYQAKIFLASKGAPLMMNKWQYYLVNLWQYYFYFWSQPDRVHINQLSNYSLDFLGYLSSVRLNSSAVRSKMLENSFIIDIAIKKFDTIVPIIPLIGSLAKEKFCNALGHPISKSVWAASSDFDIIDRFGRICKNLSHYHSGSSKKKSLYQIKYILRLSCARTLARKHKSTVRTFLKRLGSELLEEFFTEEEEVLSLMFPRSYSSLRRLYRERIWYLDIIRINDLVNHD</sequence>
<dbReference type="InterPro" id="IPR024937">
    <property type="entry name" value="Domain_X"/>
</dbReference>
<feature type="domain" description="Maturase MatK N-terminal" evidence="8">
    <location>
        <begin position="1"/>
        <end position="338"/>
    </location>
</feature>
<comment type="similarity">
    <text evidence="1 6">Belongs to the intron maturase 2 family. MatK subfamily.</text>
</comment>
<dbReference type="GO" id="GO:0008380">
    <property type="term" value="P:RNA splicing"/>
    <property type="evidence" value="ECO:0007669"/>
    <property type="project" value="UniProtKB-UniRule"/>
</dbReference>
<evidence type="ECO:0000259" key="7">
    <source>
        <dbReference type="Pfam" id="PF01348"/>
    </source>
</evidence>
<evidence type="ECO:0000256" key="6">
    <source>
        <dbReference type="HAMAP-Rule" id="MF_01390"/>
    </source>
</evidence>
<dbReference type="Pfam" id="PF01348">
    <property type="entry name" value="Intron_maturas2"/>
    <property type="match status" value="1"/>
</dbReference>
<dbReference type="GO" id="GO:0009507">
    <property type="term" value="C:chloroplast"/>
    <property type="evidence" value="ECO:0007669"/>
    <property type="project" value="UniProtKB-SubCell"/>
</dbReference>
<dbReference type="GO" id="GO:0008033">
    <property type="term" value="P:tRNA processing"/>
    <property type="evidence" value="ECO:0007669"/>
    <property type="project" value="UniProtKB-KW"/>
</dbReference>
<keyword evidence="4 6" id="KW-0819">tRNA processing</keyword>
<dbReference type="EMBL" id="EU169613">
    <property type="protein sequence ID" value="ABY82804.1"/>
    <property type="molecule type" value="Genomic_DNA"/>
</dbReference>
<geneLocation type="plastid" evidence="9"/>
<comment type="function">
    <text evidence="6">Usually encoded in the trnK tRNA gene intron. Probably assists in splicing its own and other chloroplast group II introns.</text>
</comment>
<reference evidence="9" key="2">
    <citation type="journal article" date="2009" name="Proc. Natl. Acad. Sci. U.S.A.">
        <title>Contrasted patterns of hyperdiversification in Mediterranean hotspots.</title>
        <authorList>
            <person name="Sauquet H."/>
            <person name="Weston P.H."/>
            <person name="Anderson C.L."/>
            <person name="Barker N.P."/>
            <person name="Cantrill D.J."/>
            <person name="Mast A.R."/>
            <person name="Savolainen V."/>
        </authorList>
    </citation>
    <scope>NUCLEOTIDE SEQUENCE</scope>
</reference>
<dbReference type="EMBL" id="JQ257173">
    <property type="protein sequence ID" value="AFE62929.1"/>
    <property type="molecule type" value="Genomic_DNA"/>
</dbReference>
<protein>
    <recommendedName>
        <fullName evidence="6">Maturase K</fullName>
    </recommendedName>
    <alternativeName>
        <fullName evidence="6">Intron maturase</fullName>
    </alternativeName>
</protein>
<reference evidence="9" key="1">
    <citation type="submission" date="2007-09" db="EMBL/GenBank/DDBJ databases">
        <authorList>
            <person name="Andersson C.L."/>
        </authorList>
    </citation>
    <scope>NUCLEOTIDE SEQUENCE</scope>
</reference>
<dbReference type="PANTHER" id="PTHR34811">
    <property type="entry name" value="MATURASE K"/>
    <property type="match status" value="1"/>
</dbReference>
<dbReference type="InterPro" id="IPR024942">
    <property type="entry name" value="Maturase_MatK_N"/>
</dbReference>
<evidence type="ECO:0000313" key="9">
    <source>
        <dbReference type="EMBL" id="ABY82804.1"/>
    </source>
</evidence>
<dbReference type="InterPro" id="IPR002866">
    <property type="entry name" value="Maturase_MatK"/>
</dbReference>
<organism evidence="9">
    <name type="scientific">Bellendena montana</name>
    <name type="common">Mountain rocket</name>
    <dbReference type="NCBI Taxonomy" id="83702"/>
    <lineage>
        <taxon>Eukaryota</taxon>
        <taxon>Viridiplantae</taxon>
        <taxon>Streptophyta</taxon>
        <taxon>Embryophyta</taxon>
        <taxon>Tracheophyta</taxon>
        <taxon>Spermatophyta</taxon>
        <taxon>Magnoliopsida</taxon>
        <taxon>Proteales</taxon>
        <taxon>Proteaceae</taxon>
        <taxon>Bellendena</taxon>
    </lineage>
</organism>
<dbReference type="GO" id="GO:0006397">
    <property type="term" value="P:mRNA processing"/>
    <property type="evidence" value="ECO:0007669"/>
    <property type="project" value="UniProtKB-KW"/>
</dbReference>
<keyword evidence="3 6" id="KW-0507">mRNA processing</keyword>
<dbReference type="PANTHER" id="PTHR34811:SF1">
    <property type="entry name" value="MATURASE K"/>
    <property type="match status" value="1"/>
</dbReference>
<feature type="domain" description="Domain X" evidence="7">
    <location>
        <begin position="366"/>
        <end position="487"/>
    </location>
</feature>
<evidence type="ECO:0000259" key="8">
    <source>
        <dbReference type="Pfam" id="PF01824"/>
    </source>
</evidence>
<evidence type="ECO:0000256" key="4">
    <source>
        <dbReference type="ARBA" id="ARBA00022694"/>
    </source>
</evidence>
<evidence type="ECO:0000313" key="10">
    <source>
        <dbReference type="EMBL" id="AFE62929.1"/>
    </source>
</evidence>
<gene>
    <name evidence="6 9" type="primary">matK</name>
</gene>